<keyword evidence="5" id="KW-1185">Reference proteome</keyword>
<dbReference type="SFLD" id="SFLDS00003">
    <property type="entry name" value="Haloacid_Dehalogenase"/>
    <property type="match status" value="1"/>
</dbReference>
<dbReference type="OrthoDB" id="5865007at2"/>
<dbReference type="SUPFAM" id="SSF56784">
    <property type="entry name" value="HAD-like"/>
    <property type="match status" value="1"/>
</dbReference>
<dbReference type="AlphaFoldDB" id="A0A395JK38"/>
<comment type="similarity">
    <text evidence="1 3">Belongs to the HAD-like hydrolase superfamily. S-2-haloalkanoic acid dehalogenase family.</text>
</comment>
<comment type="catalytic activity">
    <reaction evidence="3">
        <text>an (S)-2-haloacid + H2O = a (2R)-2-hydroxycarboxylate + a halide anion + H(+)</text>
        <dbReference type="Rhea" id="RHEA:11192"/>
        <dbReference type="ChEBI" id="CHEBI:15377"/>
        <dbReference type="ChEBI" id="CHEBI:15378"/>
        <dbReference type="ChEBI" id="CHEBI:16042"/>
        <dbReference type="ChEBI" id="CHEBI:58314"/>
        <dbReference type="ChEBI" id="CHEBI:137405"/>
        <dbReference type="EC" id="3.8.1.2"/>
    </reaction>
</comment>
<dbReference type="CDD" id="cd02588">
    <property type="entry name" value="HAD_L2-DEX"/>
    <property type="match status" value="1"/>
</dbReference>
<dbReference type="InterPro" id="IPR051540">
    <property type="entry name" value="S-2-haloacid_dehalogenase"/>
</dbReference>
<keyword evidence="2 3" id="KW-0378">Hydrolase</keyword>
<dbReference type="PANTHER" id="PTHR43316">
    <property type="entry name" value="HYDROLASE, HALOACID DELAHOGENASE-RELATED"/>
    <property type="match status" value="1"/>
</dbReference>
<dbReference type="Gene3D" id="1.10.150.240">
    <property type="entry name" value="Putative phosphatase, domain 2"/>
    <property type="match status" value="1"/>
</dbReference>
<name>A0A395JK38_9GAMM</name>
<dbReference type="InterPro" id="IPR006439">
    <property type="entry name" value="HAD-SF_hydro_IA"/>
</dbReference>
<dbReference type="NCBIfam" id="TIGR01493">
    <property type="entry name" value="HAD-SF-IA-v2"/>
    <property type="match status" value="1"/>
</dbReference>
<dbReference type="Proteomes" id="UP000253083">
    <property type="component" value="Unassembled WGS sequence"/>
</dbReference>
<proteinExistence type="inferred from homology"/>
<dbReference type="InParanoid" id="A0A395JK38"/>
<evidence type="ECO:0000313" key="4">
    <source>
        <dbReference type="EMBL" id="RBP51092.1"/>
    </source>
</evidence>
<dbReference type="SFLD" id="SFLDG01129">
    <property type="entry name" value="C1.5:_HAD__Beta-PGM__Phosphata"/>
    <property type="match status" value="1"/>
</dbReference>
<dbReference type="EC" id="3.8.1.2" evidence="3"/>
<gene>
    <name evidence="4" type="ORF">DFR28_102511</name>
</gene>
<dbReference type="InterPro" id="IPR036412">
    <property type="entry name" value="HAD-like_sf"/>
</dbReference>
<sequence length="229" mass="25322">MTQSSQTLTIAFDVYGTLIDTQGVLASLEAVVGDRAGLLSETWRSKQLEYSFRRGLMRRYVDFATCTSHALDFACQQHGVSLSAMQKQRLFDSYRNLPAFNDVRAGLTLLVNAKVNLYAFSNGSTNAVQELLHNAGIRDLFLDTVSCDDVMSFKPNPDVYTHFLTTSKASVSSAWLVSSNPFDVIGAMSAGMQAVWVQRSSAAVFDPWGMEPTLTISSLNELYQELIVY</sequence>
<accession>A0A395JK38</accession>
<evidence type="ECO:0000256" key="1">
    <source>
        <dbReference type="ARBA" id="ARBA00008106"/>
    </source>
</evidence>
<dbReference type="PRINTS" id="PR00413">
    <property type="entry name" value="HADHALOGNASE"/>
</dbReference>
<dbReference type="InterPro" id="IPR006328">
    <property type="entry name" value="2-HAD"/>
</dbReference>
<dbReference type="Gene3D" id="3.40.50.1000">
    <property type="entry name" value="HAD superfamily/HAD-like"/>
    <property type="match status" value="1"/>
</dbReference>
<dbReference type="InterPro" id="IPR023198">
    <property type="entry name" value="PGP-like_dom2"/>
</dbReference>
<dbReference type="NCBIfam" id="TIGR01428">
    <property type="entry name" value="HAD_type_II"/>
    <property type="match status" value="1"/>
</dbReference>
<dbReference type="InterPro" id="IPR023214">
    <property type="entry name" value="HAD_sf"/>
</dbReference>
<reference evidence="4 5" key="1">
    <citation type="submission" date="2018-06" db="EMBL/GenBank/DDBJ databases">
        <title>Genomic Encyclopedia of Type Strains, Phase IV (KMG-IV): sequencing the most valuable type-strain genomes for metagenomic binning, comparative biology and taxonomic classification.</title>
        <authorList>
            <person name="Goeker M."/>
        </authorList>
    </citation>
    <scope>NUCLEOTIDE SEQUENCE [LARGE SCALE GENOMIC DNA]</scope>
    <source>
        <strain evidence="4 5">DSM 24032</strain>
    </source>
</reference>
<dbReference type="Pfam" id="PF00702">
    <property type="entry name" value="Hydrolase"/>
    <property type="match status" value="1"/>
</dbReference>
<dbReference type="PANTHER" id="PTHR43316:SF3">
    <property type="entry name" value="HALOACID DEHALOGENASE, TYPE II (AFU_ORTHOLOGUE AFUA_2G07750)-RELATED"/>
    <property type="match status" value="1"/>
</dbReference>
<dbReference type="GO" id="GO:0018784">
    <property type="term" value="F:(S)-2-haloacid dehalogenase activity"/>
    <property type="evidence" value="ECO:0007669"/>
    <property type="project" value="UniProtKB-UniRule"/>
</dbReference>
<comment type="caution">
    <text evidence="4">The sequence shown here is derived from an EMBL/GenBank/DDBJ whole genome shotgun (WGS) entry which is preliminary data.</text>
</comment>
<evidence type="ECO:0000256" key="2">
    <source>
        <dbReference type="ARBA" id="ARBA00022801"/>
    </source>
</evidence>
<dbReference type="EMBL" id="QNRT01000002">
    <property type="protein sequence ID" value="RBP51092.1"/>
    <property type="molecule type" value="Genomic_DNA"/>
</dbReference>
<comment type="function">
    <text evidence="3">Catalyzes the hydrolytic dehalogenation of small (S)-2-haloalkanoic acids to yield the corresponding (R)-2-hydroxyalkanoic acids.</text>
</comment>
<evidence type="ECO:0000313" key="5">
    <source>
        <dbReference type="Proteomes" id="UP000253083"/>
    </source>
</evidence>
<evidence type="ECO:0000256" key="3">
    <source>
        <dbReference type="RuleBase" id="RU368077"/>
    </source>
</evidence>
<protein>
    <recommendedName>
        <fullName evidence="3">(S)-2-haloacid dehalogenase</fullName>
        <ecNumber evidence="3">3.8.1.2</ecNumber>
    </recommendedName>
    <alternativeName>
        <fullName evidence="3">2-haloalkanoic acid dehalogenase</fullName>
    </alternativeName>
    <alternativeName>
        <fullName evidence="3">Halocarboxylic acid halidohydrolase</fullName>
    </alternativeName>
    <alternativeName>
        <fullName evidence="3">L-2-haloacid dehalogenase</fullName>
    </alternativeName>
</protein>
<organism evidence="4 5">
    <name type="scientific">Arenicella xantha</name>
    <dbReference type="NCBI Taxonomy" id="644221"/>
    <lineage>
        <taxon>Bacteria</taxon>
        <taxon>Pseudomonadati</taxon>
        <taxon>Pseudomonadota</taxon>
        <taxon>Gammaproteobacteria</taxon>
        <taxon>Arenicellales</taxon>
        <taxon>Arenicellaceae</taxon>
        <taxon>Arenicella</taxon>
    </lineage>
</organism>
<dbReference type="RefSeq" id="WP_113953888.1">
    <property type="nucleotide sequence ID" value="NZ_QNRT01000002.1"/>
</dbReference>